<feature type="domain" description="Serine aminopeptidase S33" evidence="1">
    <location>
        <begin position="45"/>
        <end position="135"/>
    </location>
</feature>
<protein>
    <submittedName>
        <fullName evidence="2">Alpha/beta hydrolase</fullName>
    </submittedName>
</protein>
<reference evidence="2" key="1">
    <citation type="journal article" date="2020" name="mSystems">
        <title>Genome- and Community-Level Interaction Insights into Carbon Utilization and Element Cycling Functions of Hydrothermarchaeota in Hydrothermal Sediment.</title>
        <authorList>
            <person name="Zhou Z."/>
            <person name="Liu Y."/>
            <person name="Xu W."/>
            <person name="Pan J."/>
            <person name="Luo Z.H."/>
            <person name="Li M."/>
        </authorList>
    </citation>
    <scope>NUCLEOTIDE SEQUENCE [LARGE SCALE GENOMIC DNA]</scope>
    <source>
        <strain evidence="2">HyVt-489</strain>
    </source>
</reference>
<dbReference type="InterPro" id="IPR022742">
    <property type="entry name" value="Hydrolase_4"/>
</dbReference>
<proteinExistence type="predicted"/>
<dbReference type="InterPro" id="IPR050266">
    <property type="entry name" value="AB_hydrolase_sf"/>
</dbReference>
<dbReference type="PANTHER" id="PTHR43798">
    <property type="entry name" value="MONOACYLGLYCEROL LIPASE"/>
    <property type="match status" value="1"/>
</dbReference>
<dbReference type="InterPro" id="IPR029058">
    <property type="entry name" value="AB_hydrolase_fold"/>
</dbReference>
<dbReference type="GO" id="GO:0016787">
    <property type="term" value="F:hydrolase activity"/>
    <property type="evidence" value="ECO:0007669"/>
    <property type="project" value="UniProtKB-KW"/>
</dbReference>
<comment type="caution">
    <text evidence="2">The sequence shown here is derived from an EMBL/GenBank/DDBJ whole genome shotgun (WGS) entry which is preliminary data.</text>
</comment>
<name>A0A7C3GKE1_9PROT</name>
<sequence>MNTFERRTYTIKNGTFSAVHFGRISNPLKVVFLHANGFNALSYRTLLQDLGVHVVALDVHGHGMSDLPANPKTLRNWHYIADDIIDYLSHHTHAKVMLAGHSMGAAMGILAAAKSPEHIHGLCAFDPPTLPRTAQFMPYLPGGRGFMKKRFSLAKNAGRRRKHFDSHAAAFERYHRRGTFKHMDEAVLHDYLKGGLVPHSEGVKLACDPLWEQAVYVSHGHNLYKAATSLPKHSKIIYAGGMGAASLPSTRARMAKALGADKVEYHTELTHFFPLENPDYARAEMLALLKQIALNP</sequence>
<dbReference type="Proteomes" id="UP000886042">
    <property type="component" value="Unassembled WGS sequence"/>
</dbReference>
<keyword evidence="2" id="KW-0378">Hydrolase</keyword>
<accession>A0A7C3GKE1</accession>
<organism evidence="2">
    <name type="scientific">Hellea balneolensis</name>
    <dbReference type="NCBI Taxonomy" id="287478"/>
    <lineage>
        <taxon>Bacteria</taxon>
        <taxon>Pseudomonadati</taxon>
        <taxon>Pseudomonadota</taxon>
        <taxon>Alphaproteobacteria</taxon>
        <taxon>Maricaulales</taxon>
        <taxon>Robiginitomaculaceae</taxon>
        <taxon>Hellea</taxon>
    </lineage>
</organism>
<dbReference type="SUPFAM" id="SSF53474">
    <property type="entry name" value="alpha/beta-Hydrolases"/>
    <property type="match status" value="1"/>
</dbReference>
<dbReference type="Gene3D" id="3.40.50.1820">
    <property type="entry name" value="alpha/beta hydrolase"/>
    <property type="match status" value="1"/>
</dbReference>
<dbReference type="EMBL" id="DRMN01000077">
    <property type="protein sequence ID" value="HFB54497.1"/>
    <property type="molecule type" value="Genomic_DNA"/>
</dbReference>
<gene>
    <name evidence="2" type="ORF">ENJ46_01115</name>
</gene>
<dbReference type="Pfam" id="PF12146">
    <property type="entry name" value="Hydrolase_4"/>
    <property type="match status" value="1"/>
</dbReference>
<evidence type="ECO:0000313" key="2">
    <source>
        <dbReference type="EMBL" id="HFB54497.1"/>
    </source>
</evidence>
<dbReference type="PANTHER" id="PTHR43798:SF33">
    <property type="entry name" value="HYDROLASE, PUTATIVE (AFU_ORTHOLOGUE AFUA_2G14860)-RELATED"/>
    <property type="match status" value="1"/>
</dbReference>
<dbReference type="GO" id="GO:0016020">
    <property type="term" value="C:membrane"/>
    <property type="evidence" value="ECO:0007669"/>
    <property type="project" value="TreeGrafter"/>
</dbReference>
<dbReference type="AlphaFoldDB" id="A0A7C3GKE1"/>
<evidence type="ECO:0000259" key="1">
    <source>
        <dbReference type="Pfam" id="PF12146"/>
    </source>
</evidence>